<feature type="region of interest" description="Disordered" evidence="7">
    <location>
        <begin position="197"/>
        <end position="221"/>
    </location>
</feature>
<dbReference type="PANTHER" id="PTHR21490:SF2">
    <property type="entry name" value="ENKURIN DOMAIN-CONTAINING PROTEIN 1"/>
    <property type="match status" value="1"/>
</dbReference>
<feature type="region of interest" description="Disordered" evidence="7">
    <location>
        <begin position="124"/>
        <end position="153"/>
    </location>
</feature>
<evidence type="ECO:0000313" key="9">
    <source>
        <dbReference type="EMBL" id="EFC43675.1"/>
    </source>
</evidence>
<feature type="compositionally biased region" description="Basic and acidic residues" evidence="7">
    <location>
        <begin position="124"/>
        <end position="150"/>
    </location>
</feature>
<evidence type="ECO:0000256" key="4">
    <source>
        <dbReference type="ARBA" id="ARBA00023212"/>
    </source>
</evidence>
<dbReference type="EMBL" id="GG738872">
    <property type="protein sequence ID" value="EFC43675.1"/>
    <property type="molecule type" value="Genomic_DNA"/>
</dbReference>
<sequence length="291" mass="34228">MIKHHHSDSSQISNFLHPVNGYRGVQEKQGIIPKNHMHQNLKALKEKEHENKLKKEKDAIKKEEFKLQKYKEVESKVKDIKAQDYTPENPVNENYLKSGANRERITEQNIKKKEIAFEVKKEKEMLANEKKPPIPKKEEFNEPVTHRDSKNYIVQNATKDLKSIAKKGEAKVASKAVKEDFEKPEDFGRVPQYIKDRKAIKHEKEQKEKEEQKKKDECPPGMRLVSEEDRLETLTELEKSKREVQGAINKLPMLCDTQFLQQKKNNMERKLQEIDEAIKIFSRKKVYIADD</sequence>
<dbReference type="AlphaFoldDB" id="D2VHG5"/>
<accession>D2VHG5</accession>
<dbReference type="OMA" id="DHWRKEA"/>
<dbReference type="GO" id="GO:0005929">
    <property type="term" value="C:cilium"/>
    <property type="evidence" value="ECO:0007669"/>
    <property type="project" value="UniProtKB-SubCell"/>
</dbReference>
<evidence type="ECO:0000256" key="2">
    <source>
        <dbReference type="ARBA" id="ARBA00004245"/>
    </source>
</evidence>
<reference evidence="9 10" key="1">
    <citation type="journal article" date="2010" name="Cell">
        <title>The genome of Naegleria gruberi illuminates early eukaryotic versatility.</title>
        <authorList>
            <person name="Fritz-Laylin L.K."/>
            <person name="Prochnik S.E."/>
            <person name="Ginger M.L."/>
            <person name="Dacks J.B."/>
            <person name="Carpenter M.L."/>
            <person name="Field M.C."/>
            <person name="Kuo A."/>
            <person name="Paredez A."/>
            <person name="Chapman J."/>
            <person name="Pham J."/>
            <person name="Shu S."/>
            <person name="Neupane R."/>
            <person name="Cipriano M."/>
            <person name="Mancuso J."/>
            <person name="Tu H."/>
            <person name="Salamov A."/>
            <person name="Lindquist E."/>
            <person name="Shapiro H."/>
            <person name="Lucas S."/>
            <person name="Grigoriev I.V."/>
            <person name="Cande W.Z."/>
            <person name="Fulton C."/>
            <person name="Rokhsar D.S."/>
            <person name="Dawson S.C."/>
        </authorList>
    </citation>
    <scope>NUCLEOTIDE SEQUENCE [LARGE SCALE GENOMIC DNA]</scope>
    <source>
        <strain evidence="9 10">NEG-M</strain>
    </source>
</reference>
<keyword evidence="3" id="KW-0963">Cytoplasm</keyword>
<evidence type="ECO:0000256" key="5">
    <source>
        <dbReference type="ARBA" id="ARBA00023273"/>
    </source>
</evidence>
<feature type="compositionally biased region" description="Basic and acidic residues" evidence="7">
    <location>
        <begin position="197"/>
        <end position="218"/>
    </location>
</feature>
<evidence type="ECO:0000256" key="3">
    <source>
        <dbReference type="ARBA" id="ARBA00022490"/>
    </source>
</evidence>
<keyword evidence="6" id="KW-0175">Coiled coil</keyword>
<gene>
    <name evidence="9" type="ORF">NAEGRDRAFT_68319</name>
</gene>
<dbReference type="PANTHER" id="PTHR21490">
    <property type="entry name" value="ENKURIN-RELATED"/>
    <property type="match status" value="1"/>
</dbReference>
<dbReference type="InterPro" id="IPR027012">
    <property type="entry name" value="Enkurin_dom"/>
</dbReference>
<evidence type="ECO:0000256" key="1">
    <source>
        <dbReference type="ARBA" id="ARBA00004138"/>
    </source>
</evidence>
<dbReference type="KEGG" id="ngr:NAEGRDRAFT_68319"/>
<evidence type="ECO:0000259" key="8">
    <source>
        <dbReference type="PROSITE" id="PS51665"/>
    </source>
</evidence>
<dbReference type="PROSITE" id="PS51665">
    <property type="entry name" value="ENKURIN"/>
    <property type="match status" value="1"/>
</dbReference>
<evidence type="ECO:0000256" key="7">
    <source>
        <dbReference type="SAM" id="MobiDB-lite"/>
    </source>
</evidence>
<feature type="coiled-coil region" evidence="6">
    <location>
        <begin position="46"/>
        <end position="73"/>
    </location>
</feature>
<dbReference type="eggNOG" id="ENOG502QU1P">
    <property type="taxonomic scope" value="Eukaryota"/>
</dbReference>
<dbReference type="VEuPathDB" id="AmoebaDB:NAEGRDRAFT_68319"/>
<dbReference type="OrthoDB" id="10264920at2759"/>
<feature type="coiled-coil region" evidence="6">
    <location>
        <begin position="257"/>
        <end position="284"/>
    </location>
</feature>
<dbReference type="RefSeq" id="XP_002676419.1">
    <property type="nucleotide sequence ID" value="XM_002676373.1"/>
</dbReference>
<comment type="subcellular location">
    <subcellularLocation>
        <location evidence="1">Cell projection</location>
        <location evidence="1">Cilium</location>
    </subcellularLocation>
    <subcellularLocation>
        <location evidence="2">Cytoplasm</location>
        <location evidence="2">Cytoskeleton</location>
    </subcellularLocation>
</comment>
<dbReference type="InterPro" id="IPR052102">
    <property type="entry name" value="Enkurin_domain-protein"/>
</dbReference>
<proteinExistence type="predicted"/>
<dbReference type="Pfam" id="PF13864">
    <property type="entry name" value="Enkurin"/>
    <property type="match status" value="1"/>
</dbReference>
<dbReference type="Proteomes" id="UP000006671">
    <property type="component" value="Unassembled WGS sequence"/>
</dbReference>
<keyword evidence="4" id="KW-0206">Cytoskeleton</keyword>
<organism evidence="10">
    <name type="scientific">Naegleria gruberi</name>
    <name type="common">Amoeba</name>
    <dbReference type="NCBI Taxonomy" id="5762"/>
    <lineage>
        <taxon>Eukaryota</taxon>
        <taxon>Discoba</taxon>
        <taxon>Heterolobosea</taxon>
        <taxon>Tetramitia</taxon>
        <taxon>Eutetramitia</taxon>
        <taxon>Vahlkampfiidae</taxon>
        <taxon>Naegleria</taxon>
    </lineage>
</organism>
<dbReference type="GO" id="GO:0005881">
    <property type="term" value="C:cytoplasmic microtubule"/>
    <property type="evidence" value="ECO:0007669"/>
    <property type="project" value="TreeGrafter"/>
</dbReference>
<dbReference type="GeneID" id="8862180"/>
<name>D2VHG5_NAEGR</name>
<dbReference type="STRING" id="5762.D2VHG5"/>
<keyword evidence="5" id="KW-0966">Cell projection</keyword>
<feature type="domain" description="Enkurin" evidence="8">
    <location>
        <begin position="197"/>
        <end position="289"/>
    </location>
</feature>
<dbReference type="InParanoid" id="D2VHG5"/>
<evidence type="ECO:0000256" key="6">
    <source>
        <dbReference type="SAM" id="Coils"/>
    </source>
</evidence>
<evidence type="ECO:0000313" key="10">
    <source>
        <dbReference type="Proteomes" id="UP000006671"/>
    </source>
</evidence>
<protein>
    <submittedName>
        <fullName evidence="9">Predicted protein</fullName>
    </submittedName>
</protein>
<keyword evidence="10" id="KW-1185">Reference proteome</keyword>